<dbReference type="EMBL" id="SNRW01027885">
    <property type="protein sequence ID" value="KAA6359776.1"/>
    <property type="molecule type" value="Genomic_DNA"/>
</dbReference>
<accession>A0A5J4TMM3</accession>
<evidence type="ECO:0000313" key="2">
    <source>
        <dbReference type="Proteomes" id="UP000324800"/>
    </source>
</evidence>
<name>A0A5J4TMM3_9EUKA</name>
<organism evidence="1 2">
    <name type="scientific">Streblomastix strix</name>
    <dbReference type="NCBI Taxonomy" id="222440"/>
    <lineage>
        <taxon>Eukaryota</taxon>
        <taxon>Metamonada</taxon>
        <taxon>Preaxostyla</taxon>
        <taxon>Oxymonadida</taxon>
        <taxon>Streblomastigidae</taxon>
        <taxon>Streblomastix</taxon>
    </lineage>
</organism>
<reference evidence="1 2" key="1">
    <citation type="submission" date="2019-03" db="EMBL/GenBank/DDBJ databases">
        <title>Single cell metagenomics reveals metabolic interactions within the superorganism composed of flagellate Streblomastix strix and complex community of Bacteroidetes bacteria on its surface.</title>
        <authorList>
            <person name="Treitli S.C."/>
            <person name="Kolisko M."/>
            <person name="Husnik F."/>
            <person name="Keeling P."/>
            <person name="Hampl V."/>
        </authorList>
    </citation>
    <scope>NUCLEOTIDE SEQUENCE [LARGE SCALE GENOMIC DNA]</scope>
    <source>
        <strain evidence="1">ST1C</strain>
    </source>
</reference>
<gene>
    <name evidence="1" type="ORF">EZS28_044697</name>
</gene>
<sequence>MHIHEYRRLLRRRLTSPITQGQSSELDYQSIQLYPRQYKQMVLSPQMTDGIVVVEEVPLNPFLDRDLYQQALKKRIDIKCDIADKVIGDGYQMINERKDYIENDQLNGMHQIVKIPAP</sequence>
<dbReference type="AlphaFoldDB" id="A0A5J4TMM3"/>
<proteinExistence type="predicted"/>
<dbReference type="Proteomes" id="UP000324800">
    <property type="component" value="Unassembled WGS sequence"/>
</dbReference>
<comment type="caution">
    <text evidence="1">The sequence shown here is derived from an EMBL/GenBank/DDBJ whole genome shotgun (WGS) entry which is preliminary data.</text>
</comment>
<evidence type="ECO:0000313" key="1">
    <source>
        <dbReference type="EMBL" id="KAA6359776.1"/>
    </source>
</evidence>
<feature type="non-terminal residue" evidence="1">
    <location>
        <position position="118"/>
    </location>
</feature>
<protein>
    <submittedName>
        <fullName evidence="1">Uncharacterized protein</fullName>
    </submittedName>
</protein>